<evidence type="ECO:0000313" key="1">
    <source>
        <dbReference type="EMBL" id="PAF25834.1"/>
    </source>
</evidence>
<protein>
    <submittedName>
        <fullName evidence="1">Uncharacterized protein</fullName>
    </submittedName>
</protein>
<sequence length="97" mass="11804">MHRADALFFFALELASVVIQADVLLFLQREWNRKKENWLGGNIMEQRRPSKEELKHKIEEMKEEERQYRREAFIEIYEQYVALLEDEIAHLKSVKRP</sequence>
<name>A0A268S008_SHOCL</name>
<accession>A0A268S008</accession>
<comment type="caution">
    <text evidence="1">The sequence shown here is derived from an EMBL/GenBank/DDBJ whole genome shotgun (WGS) entry which is preliminary data.</text>
</comment>
<dbReference type="AlphaFoldDB" id="A0A268S008"/>
<dbReference type="EMBL" id="NPBS01000059">
    <property type="protein sequence ID" value="PAF25834.1"/>
    <property type="molecule type" value="Genomic_DNA"/>
</dbReference>
<reference evidence="1 2" key="1">
    <citation type="submission" date="2017-07" db="EMBL/GenBank/DDBJ databases">
        <title>Isolation and whole genome analysis of endospore-forming bacteria from heroin.</title>
        <authorList>
            <person name="Kalinowski J."/>
            <person name="Ahrens B."/>
            <person name="Al-Dilaimi A."/>
            <person name="Winkler A."/>
            <person name="Wibberg D."/>
            <person name="Schleenbecker U."/>
            <person name="Ruckert C."/>
            <person name="Wolfel R."/>
            <person name="Grass G."/>
        </authorList>
    </citation>
    <scope>NUCLEOTIDE SEQUENCE [LARGE SCALE GENOMIC DNA]</scope>
    <source>
        <strain evidence="1 2">7523-2</strain>
    </source>
</reference>
<proteinExistence type="predicted"/>
<evidence type="ECO:0000313" key="2">
    <source>
        <dbReference type="Proteomes" id="UP000216133"/>
    </source>
</evidence>
<gene>
    <name evidence="1" type="ORF">CHH61_11420</name>
</gene>
<dbReference type="Proteomes" id="UP000216133">
    <property type="component" value="Unassembled WGS sequence"/>
</dbReference>
<organism evidence="1 2">
    <name type="scientific">Shouchella clausii</name>
    <name type="common">Alkalihalobacillus clausii</name>
    <dbReference type="NCBI Taxonomy" id="79880"/>
    <lineage>
        <taxon>Bacteria</taxon>
        <taxon>Bacillati</taxon>
        <taxon>Bacillota</taxon>
        <taxon>Bacilli</taxon>
        <taxon>Bacillales</taxon>
        <taxon>Bacillaceae</taxon>
        <taxon>Shouchella</taxon>
    </lineage>
</organism>